<keyword evidence="4" id="KW-0813">Transport</keyword>
<dbReference type="GO" id="GO:0005743">
    <property type="term" value="C:mitochondrial inner membrane"/>
    <property type="evidence" value="ECO:0007669"/>
    <property type="project" value="UniProtKB-SubCell"/>
</dbReference>
<feature type="transmembrane region" description="Helical" evidence="16">
    <location>
        <begin position="56"/>
        <end position="80"/>
    </location>
</feature>
<keyword evidence="9" id="KW-0249">Electron transport</keyword>
<dbReference type="OrthoDB" id="2686308at2759"/>
<dbReference type="Gene3D" id="1.20.5.2700">
    <property type="match status" value="1"/>
</dbReference>
<evidence type="ECO:0000256" key="8">
    <source>
        <dbReference type="ARBA" id="ARBA00022967"/>
    </source>
</evidence>
<dbReference type="PANTHER" id="PTHR42829:SF2">
    <property type="entry name" value="NADH-UBIQUINONE OXIDOREDUCTASE CHAIN 5"/>
    <property type="match status" value="1"/>
</dbReference>
<evidence type="ECO:0000256" key="12">
    <source>
        <dbReference type="ARBA" id="ARBA00023075"/>
    </source>
</evidence>
<dbReference type="InterPro" id="IPR010934">
    <property type="entry name" value="NADH_DH_su5_C"/>
</dbReference>
<keyword evidence="12" id="KW-0830">Ubiquinone</keyword>
<keyword evidence="19" id="KW-1185">Reference proteome</keyword>
<keyword evidence="14 16" id="KW-0472">Membrane</keyword>
<keyword evidence="11" id="KW-0520">NAD</keyword>
<keyword evidence="6 16" id="KW-0812">Transmembrane</keyword>
<protein>
    <recommendedName>
        <fullName evidence="3">NADH-ubiquinone oxidoreductase chain 5</fullName>
        <ecNumber evidence="2">7.1.1.2</ecNumber>
    </recommendedName>
</protein>
<evidence type="ECO:0000256" key="1">
    <source>
        <dbReference type="ARBA" id="ARBA00004448"/>
    </source>
</evidence>
<dbReference type="GO" id="GO:0042773">
    <property type="term" value="P:ATP synthesis coupled electron transport"/>
    <property type="evidence" value="ECO:0007669"/>
    <property type="project" value="InterPro"/>
</dbReference>
<evidence type="ECO:0000256" key="6">
    <source>
        <dbReference type="ARBA" id="ARBA00022692"/>
    </source>
</evidence>
<dbReference type="HOGENOM" id="CLU_114622_0_0_1"/>
<dbReference type="OMA" id="NDFIACQ"/>
<evidence type="ECO:0000256" key="11">
    <source>
        <dbReference type="ARBA" id="ARBA00023027"/>
    </source>
</evidence>
<accession>E4ZQ80</accession>
<sequence>MILAVFSIFFGFITKDMFIGLGSGFFSDNALFIHPSHEIMLDTEFGVPTLFKLLPLLFTISLSVIAIVLSEYLSTILIYFKLSRVGYNVFSFFNQRFLIELFYNKYITGTILNLGGQTTKVIDKGSVEYMGPYGLKKGILNISKNIARLSTGVITSYALYTLIGLIAYLLCISFPKATNFILLLVFTGGLAIYGRKSLGPVISYEIRF</sequence>
<evidence type="ECO:0000256" key="2">
    <source>
        <dbReference type="ARBA" id="ARBA00012944"/>
    </source>
</evidence>
<dbReference type="Proteomes" id="UP000002668">
    <property type="component" value="Genome"/>
</dbReference>
<evidence type="ECO:0000256" key="14">
    <source>
        <dbReference type="ARBA" id="ARBA00023136"/>
    </source>
</evidence>
<dbReference type="STRING" id="985895.E4ZQ80"/>
<reference evidence="19" key="1">
    <citation type="journal article" date="2011" name="Nat. Commun.">
        <title>Effector diversification within compartments of the Leptosphaeria maculans genome affected by Repeat-Induced Point mutations.</title>
        <authorList>
            <person name="Rouxel T."/>
            <person name="Grandaubert J."/>
            <person name="Hane J.K."/>
            <person name="Hoede C."/>
            <person name="van de Wouw A.P."/>
            <person name="Couloux A."/>
            <person name="Dominguez V."/>
            <person name="Anthouard V."/>
            <person name="Bally P."/>
            <person name="Bourras S."/>
            <person name="Cozijnsen A.J."/>
            <person name="Ciuffetti L.M."/>
            <person name="Degrave A."/>
            <person name="Dilmaghani A."/>
            <person name="Duret L."/>
            <person name="Fudal I."/>
            <person name="Goodwin S.B."/>
            <person name="Gout L."/>
            <person name="Glaser N."/>
            <person name="Linglin J."/>
            <person name="Kema G.H.J."/>
            <person name="Lapalu N."/>
            <person name="Lawrence C.B."/>
            <person name="May K."/>
            <person name="Meyer M."/>
            <person name="Ollivier B."/>
            <person name="Poulain J."/>
            <person name="Schoch C.L."/>
            <person name="Simon A."/>
            <person name="Spatafora J.W."/>
            <person name="Stachowiak A."/>
            <person name="Turgeon B.G."/>
            <person name="Tyler B.M."/>
            <person name="Vincent D."/>
            <person name="Weissenbach J."/>
            <person name="Amselem J."/>
            <person name="Quesneville H."/>
            <person name="Oliver R.P."/>
            <person name="Wincker P."/>
            <person name="Balesdent M.-H."/>
            <person name="Howlett B.J."/>
        </authorList>
    </citation>
    <scope>NUCLEOTIDE SEQUENCE [LARGE SCALE GENOMIC DNA]</scope>
    <source>
        <strain evidence="19">JN3 / isolate v23.1.3 / race Av1-4-5-6-7-8</strain>
    </source>
</reference>
<dbReference type="AlphaFoldDB" id="E4ZQ80"/>
<dbReference type="InterPro" id="IPR003945">
    <property type="entry name" value="NU5C-like"/>
</dbReference>
<evidence type="ECO:0000256" key="4">
    <source>
        <dbReference type="ARBA" id="ARBA00022448"/>
    </source>
</evidence>
<feature type="transmembrane region" description="Helical" evidence="16">
    <location>
        <begin position="176"/>
        <end position="194"/>
    </location>
</feature>
<dbReference type="PANTHER" id="PTHR42829">
    <property type="entry name" value="NADH-UBIQUINONE OXIDOREDUCTASE CHAIN 5"/>
    <property type="match status" value="1"/>
</dbReference>
<comment type="subcellular location">
    <subcellularLocation>
        <location evidence="1">Mitochondrion inner membrane</location>
        <topology evidence="1">Multi-pass membrane protein</topology>
    </subcellularLocation>
</comment>
<dbReference type="EC" id="7.1.1.2" evidence="2"/>
<keyword evidence="5" id="KW-0679">Respiratory chain</keyword>
<dbReference type="EMBL" id="FP929115">
    <property type="protein sequence ID" value="CBX89990.1"/>
    <property type="molecule type" value="Genomic_DNA"/>
</dbReference>
<evidence type="ECO:0000256" key="16">
    <source>
        <dbReference type="SAM" id="Phobius"/>
    </source>
</evidence>
<dbReference type="VEuPathDB" id="FungiDB:LEMA_P124080.1"/>
<evidence type="ECO:0000256" key="5">
    <source>
        <dbReference type="ARBA" id="ARBA00022660"/>
    </source>
</evidence>
<comment type="catalytic activity">
    <reaction evidence="15">
        <text>a ubiquinone + NADH + 5 H(+)(in) = a ubiquinol + NAD(+) + 4 H(+)(out)</text>
        <dbReference type="Rhea" id="RHEA:29091"/>
        <dbReference type="Rhea" id="RHEA-COMP:9565"/>
        <dbReference type="Rhea" id="RHEA-COMP:9566"/>
        <dbReference type="ChEBI" id="CHEBI:15378"/>
        <dbReference type="ChEBI" id="CHEBI:16389"/>
        <dbReference type="ChEBI" id="CHEBI:17976"/>
        <dbReference type="ChEBI" id="CHEBI:57540"/>
        <dbReference type="ChEBI" id="CHEBI:57945"/>
        <dbReference type="EC" id="7.1.1.2"/>
    </reaction>
</comment>
<keyword evidence="10 16" id="KW-1133">Transmembrane helix</keyword>
<evidence type="ECO:0000313" key="19">
    <source>
        <dbReference type="Proteomes" id="UP000002668"/>
    </source>
</evidence>
<dbReference type="GO" id="GO:0015990">
    <property type="term" value="P:electron transport coupled proton transport"/>
    <property type="evidence" value="ECO:0007669"/>
    <property type="project" value="TreeGrafter"/>
</dbReference>
<keyword evidence="7" id="KW-0999">Mitochondrion inner membrane</keyword>
<proteinExistence type="predicted"/>
<dbReference type="Pfam" id="PF06455">
    <property type="entry name" value="NADH5_C"/>
    <property type="match status" value="1"/>
</dbReference>
<evidence type="ECO:0000256" key="13">
    <source>
        <dbReference type="ARBA" id="ARBA00023128"/>
    </source>
</evidence>
<evidence type="ECO:0000256" key="10">
    <source>
        <dbReference type="ARBA" id="ARBA00022989"/>
    </source>
</evidence>
<feature type="transmembrane region" description="Helical" evidence="16">
    <location>
        <begin position="146"/>
        <end position="170"/>
    </location>
</feature>
<dbReference type="eggNOG" id="KOG4668">
    <property type="taxonomic scope" value="Eukaryota"/>
</dbReference>
<evidence type="ECO:0000256" key="7">
    <source>
        <dbReference type="ARBA" id="ARBA00022792"/>
    </source>
</evidence>
<feature type="domain" description="NADH dehydrogenase subunit 5 C-terminal" evidence="17">
    <location>
        <begin position="47"/>
        <end position="170"/>
    </location>
</feature>
<keyword evidence="8" id="KW-1278">Translocase</keyword>
<name>E4ZQ80_LEPMJ</name>
<dbReference type="InParanoid" id="E4ZQ80"/>
<evidence type="ECO:0000256" key="3">
    <source>
        <dbReference type="ARBA" id="ARBA00021096"/>
    </source>
</evidence>
<evidence type="ECO:0000313" key="18">
    <source>
        <dbReference type="EMBL" id="CBX89990.1"/>
    </source>
</evidence>
<evidence type="ECO:0000259" key="17">
    <source>
        <dbReference type="Pfam" id="PF06455"/>
    </source>
</evidence>
<dbReference type="GO" id="GO:0008137">
    <property type="term" value="F:NADH dehydrogenase (ubiquinone) activity"/>
    <property type="evidence" value="ECO:0007669"/>
    <property type="project" value="UniProtKB-EC"/>
</dbReference>
<dbReference type="GO" id="GO:0003954">
    <property type="term" value="F:NADH dehydrogenase activity"/>
    <property type="evidence" value="ECO:0007669"/>
    <property type="project" value="TreeGrafter"/>
</dbReference>
<evidence type="ECO:0000256" key="15">
    <source>
        <dbReference type="ARBA" id="ARBA00049551"/>
    </source>
</evidence>
<organism evidence="19">
    <name type="scientific">Leptosphaeria maculans (strain JN3 / isolate v23.1.3 / race Av1-4-5-6-7-8)</name>
    <name type="common">Blackleg fungus</name>
    <name type="synonym">Phoma lingam</name>
    <dbReference type="NCBI Taxonomy" id="985895"/>
    <lineage>
        <taxon>Eukaryota</taxon>
        <taxon>Fungi</taxon>
        <taxon>Dikarya</taxon>
        <taxon>Ascomycota</taxon>
        <taxon>Pezizomycotina</taxon>
        <taxon>Dothideomycetes</taxon>
        <taxon>Pleosporomycetidae</taxon>
        <taxon>Pleosporales</taxon>
        <taxon>Pleosporineae</taxon>
        <taxon>Leptosphaeriaceae</taxon>
        <taxon>Plenodomus</taxon>
        <taxon>Plenodomus lingam/Leptosphaeria maculans species complex</taxon>
    </lineage>
</organism>
<keyword evidence="13" id="KW-0496">Mitochondrion</keyword>
<gene>
    <name evidence="18" type="ORF">LEMA_P124080.1</name>
</gene>
<evidence type="ECO:0000256" key="9">
    <source>
        <dbReference type="ARBA" id="ARBA00022982"/>
    </source>
</evidence>